<comment type="function">
    <text evidence="10">Catalyzes two activities which are involved in the cyclic version of arginine biosynthesis: the synthesis of N-acetylglutamate from glutamate and acetyl-CoA as the acetyl donor, and of ornithine by transacetylation between N(2)-acetylornithine and glutamate.</text>
</comment>
<keyword evidence="7 10" id="KW-0068">Autocatalytic cleavage</keyword>
<comment type="subcellular location">
    <subcellularLocation>
        <location evidence="10">Cytoplasm</location>
    </subcellularLocation>
</comment>
<keyword evidence="12" id="KW-1185">Reference proteome</keyword>
<feature type="binding site" evidence="10">
    <location>
        <position position="404"/>
    </location>
    <ligand>
        <name>substrate</name>
    </ligand>
</feature>
<feature type="binding site" evidence="10">
    <location>
        <position position="399"/>
    </location>
    <ligand>
        <name>substrate</name>
    </ligand>
</feature>
<feature type="site" description="Involved in the stabilization of negative charge on the oxyanion by the formation of the oxyanion hole" evidence="10">
    <location>
        <position position="127"/>
    </location>
</feature>
<name>A0A5J6Z978_9CORY</name>
<reference evidence="12" key="1">
    <citation type="submission" date="2019-10" db="EMBL/GenBank/DDBJ databases">
        <title>Complete genome sequence of Corynebacterium urogenitalis DSM 108747, isolated from the genital tract of a cow.</title>
        <authorList>
            <person name="Ruckert C."/>
            <person name="Ballas P."/>
            <person name="Wagener K."/>
            <person name="Drillich M."/>
            <person name="Kaempfer P."/>
            <person name="Busse H.-J."/>
            <person name="Ehling-Schulz M."/>
        </authorList>
    </citation>
    <scope>NUCLEOTIDE SEQUENCE [LARGE SCALE GENOMIC DNA]</scope>
    <source>
        <strain evidence="12">LMM 1652</strain>
    </source>
</reference>
<dbReference type="Gene3D" id="3.10.20.340">
    <property type="entry name" value="ArgJ beta chain, C-terminal domain"/>
    <property type="match status" value="1"/>
</dbReference>
<feature type="binding site" evidence="10">
    <location>
        <position position="199"/>
    </location>
    <ligand>
        <name>substrate</name>
    </ligand>
</feature>
<evidence type="ECO:0000256" key="2">
    <source>
        <dbReference type="ARBA" id="ARBA00011475"/>
    </source>
</evidence>
<keyword evidence="8 10" id="KW-0511">Multifunctional enzyme</keyword>
<evidence type="ECO:0000256" key="9">
    <source>
        <dbReference type="ARBA" id="ARBA00023315"/>
    </source>
</evidence>
<evidence type="ECO:0000313" key="12">
    <source>
        <dbReference type="Proteomes" id="UP000326711"/>
    </source>
</evidence>
<evidence type="ECO:0000256" key="1">
    <source>
        <dbReference type="ARBA" id="ARBA00006774"/>
    </source>
</evidence>
<keyword evidence="3 10" id="KW-0963">Cytoplasm</keyword>
<dbReference type="Proteomes" id="UP000326711">
    <property type="component" value="Chromosome"/>
</dbReference>
<dbReference type="PANTHER" id="PTHR23100">
    <property type="entry name" value="ARGININE BIOSYNTHESIS BIFUNCTIONAL PROTEIN ARGJ"/>
    <property type="match status" value="1"/>
</dbReference>
<dbReference type="PANTHER" id="PTHR23100:SF0">
    <property type="entry name" value="ARGININE BIOSYNTHESIS BIFUNCTIONAL PROTEIN ARGJ, MITOCHONDRIAL"/>
    <property type="match status" value="1"/>
</dbReference>
<dbReference type="GO" id="GO:0005737">
    <property type="term" value="C:cytoplasm"/>
    <property type="evidence" value="ECO:0007669"/>
    <property type="project" value="UniProtKB-SubCell"/>
</dbReference>
<dbReference type="AlphaFoldDB" id="A0A5J6Z978"/>
<dbReference type="FunFam" id="3.10.20.340:FF:000005">
    <property type="entry name" value="Arginine biosynthesis bifunctional protein ArgJ"/>
    <property type="match status" value="1"/>
</dbReference>
<dbReference type="InterPro" id="IPR016117">
    <property type="entry name" value="ArgJ-like_dom_sf"/>
</dbReference>
<gene>
    <name evidence="10 11" type="primary">argJ</name>
    <name evidence="11" type="ORF">CUROG_04325</name>
</gene>
<feature type="chain" id="PRO_5023979988" description="Arginine biosynthesis bifunctional protein ArgJ beta chain" evidence="10">
    <location>
        <begin position="199"/>
        <end position="404"/>
    </location>
</feature>
<keyword evidence="5 10" id="KW-0028">Amino-acid biosynthesis</keyword>
<organism evidence="11 12">
    <name type="scientific">Corynebacterium urogenitale</name>
    <dbReference type="NCBI Taxonomy" id="2487892"/>
    <lineage>
        <taxon>Bacteria</taxon>
        <taxon>Bacillati</taxon>
        <taxon>Actinomycetota</taxon>
        <taxon>Actinomycetes</taxon>
        <taxon>Mycobacteriales</taxon>
        <taxon>Corynebacteriaceae</taxon>
        <taxon>Corynebacterium</taxon>
    </lineage>
</organism>
<feature type="binding site" evidence="10">
    <location>
        <position position="188"/>
    </location>
    <ligand>
        <name>substrate</name>
    </ligand>
</feature>
<keyword evidence="9 10" id="KW-0012">Acyltransferase</keyword>
<dbReference type="OrthoDB" id="9804242at2"/>
<dbReference type="NCBIfam" id="TIGR00120">
    <property type="entry name" value="ArgJ"/>
    <property type="match status" value="1"/>
</dbReference>
<comment type="pathway">
    <text evidence="10">Amino-acid biosynthesis; L-arginine biosynthesis; N(2)-acetyl-L-ornithine from L-glutamate: step 1/4.</text>
</comment>
<feature type="binding site" evidence="10">
    <location>
        <position position="166"/>
    </location>
    <ligand>
        <name>substrate</name>
    </ligand>
</feature>
<feature type="chain" id="PRO_5023979987" description="Arginine biosynthesis bifunctional protein ArgJ alpha chain" evidence="10">
    <location>
        <begin position="1"/>
        <end position="198"/>
    </location>
</feature>
<dbReference type="GO" id="GO:0006592">
    <property type="term" value="P:ornithine biosynthetic process"/>
    <property type="evidence" value="ECO:0007669"/>
    <property type="project" value="TreeGrafter"/>
</dbReference>
<dbReference type="InterPro" id="IPR042195">
    <property type="entry name" value="ArgJ_beta_C"/>
</dbReference>
<dbReference type="UniPathway" id="UPA00068">
    <property type="reaction ID" value="UER00106"/>
</dbReference>
<dbReference type="EC" id="2.3.1.35" evidence="10"/>
<evidence type="ECO:0000256" key="5">
    <source>
        <dbReference type="ARBA" id="ARBA00022605"/>
    </source>
</evidence>
<protein>
    <recommendedName>
        <fullName evidence="10">Arginine biosynthesis bifunctional protein ArgJ</fullName>
    </recommendedName>
    <domain>
        <recommendedName>
            <fullName evidence="10">Glutamate N-acetyltransferase</fullName>
            <ecNumber evidence="10">2.3.1.35</ecNumber>
        </recommendedName>
        <alternativeName>
            <fullName evidence="10">Ornithine acetyltransferase</fullName>
            <shortName evidence="10">OATase</shortName>
        </alternativeName>
        <alternativeName>
            <fullName evidence="10">Ornithine transacetylase</fullName>
        </alternativeName>
    </domain>
    <domain>
        <recommendedName>
            <fullName evidence="10">Amino-acid acetyltransferase</fullName>
            <ecNumber evidence="10">2.3.1.1</ecNumber>
        </recommendedName>
        <alternativeName>
            <fullName evidence="10">N-acetylglutamate synthase</fullName>
            <shortName evidence="10">AGSase</shortName>
        </alternativeName>
    </domain>
    <component>
        <recommendedName>
            <fullName evidence="10">Arginine biosynthesis bifunctional protein ArgJ alpha chain</fullName>
        </recommendedName>
    </component>
    <component>
        <recommendedName>
            <fullName evidence="10">Arginine biosynthesis bifunctional protein ArgJ beta chain</fullName>
        </recommendedName>
    </component>
</protein>
<evidence type="ECO:0000313" key="11">
    <source>
        <dbReference type="EMBL" id="QFQ02243.1"/>
    </source>
</evidence>
<dbReference type="EC" id="2.3.1.1" evidence="10"/>
<sequence>MTEHGSATNPATESVGIQTTGVTVPQGFAAAAVKAGIKPSGKPDMALLVNNGPDYHAAAKFTRNRVVASPVKWTRANNDGSFRAVIVNAGNANACNGAQGDADSQATAEKTAEVLGIEARDVAVCSTGLIGDVLPMDKILTGVDNLAPLLSEEVAAGHAASQAIMTTDLVHKESVYHGKGWSIGGMGKGVGMMSPSLATMLVFLTTDANFDDASQLDDALGAATNTTFDCLDVDGSTSTNDTVILMASGASGVTPDPHEFKDAIHQVCLDLAMQLQADAEGVTKRVSITVTGAASDTEAKDAARVIGRDNLFKCAMFGSDPNWGRVLAAVGMAPVEMDPEKINVSFNGSPVCVNSTGAPGAREVDLSGADIAVEVDLAVGEGRATVWTTDLSYSYIEINSEYST</sequence>
<keyword evidence="4 10" id="KW-0055">Arginine biosynthesis</keyword>
<comment type="catalytic activity">
    <reaction evidence="10">
        <text>L-glutamate + acetyl-CoA = N-acetyl-L-glutamate + CoA + H(+)</text>
        <dbReference type="Rhea" id="RHEA:24292"/>
        <dbReference type="ChEBI" id="CHEBI:15378"/>
        <dbReference type="ChEBI" id="CHEBI:29985"/>
        <dbReference type="ChEBI" id="CHEBI:44337"/>
        <dbReference type="ChEBI" id="CHEBI:57287"/>
        <dbReference type="ChEBI" id="CHEBI:57288"/>
        <dbReference type="EC" id="2.3.1.1"/>
    </reaction>
</comment>
<dbReference type="GO" id="GO:0004042">
    <property type="term" value="F:L-glutamate N-acetyltransferase activity"/>
    <property type="evidence" value="ECO:0007669"/>
    <property type="project" value="UniProtKB-UniRule"/>
</dbReference>
<feature type="site" description="Cleavage; by autolysis" evidence="10">
    <location>
        <begin position="198"/>
        <end position="199"/>
    </location>
</feature>
<dbReference type="RefSeq" id="WP_151902632.1">
    <property type="nucleotide sequence ID" value="NZ_CP045032.1"/>
</dbReference>
<comment type="subunit">
    <text evidence="2 10">Heterotetramer of two alpha and two beta chains.</text>
</comment>
<dbReference type="KEGG" id="cuo:CUROG_04325"/>
<keyword evidence="6 10" id="KW-0808">Transferase</keyword>
<evidence type="ECO:0000256" key="3">
    <source>
        <dbReference type="ARBA" id="ARBA00022490"/>
    </source>
</evidence>
<feature type="site" description="Involved in the stabilization of negative charge on the oxyanion by the formation of the oxyanion hole" evidence="10">
    <location>
        <position position="128"/>
    </location>
</feature>
<accession>A0A5J6Z978</accession>
<dbReference type="HAMAP" id="MF_01106">
    <property type="entry name" value="ArgJ"/>
    <property type="match status" value="1"/>
</dbReference>
<feature type="active site" description="Nucleophile" evidence="10">
    <location>
        <position position="199"/>
    </location>
</feature>
<evidence type="ECO:0000256" key="8">
    <source>
        <dbReference type="ARBA" id="ARBA00023268"/>
    </source>
</evidence>
<dbReference type="CDD" id="cd02152">
    <property type="entry name" value="OAT"/>
    <property type="match status" value="1"/>
</dbReference>
<dbReference type="GO" id="GO:0006526">
    <property type="term" value="P:L-arginine biosynthetic process"/>
    <property type="evidence" value="ECO:0007669"/>
    <property type="project" value="UniProtKB-UniRule"/>
</dbReference>
<evidence type="ECO:0000256" key="6">
    <source>
        <dbReference type="ARBA" id="ARBA00022679"/>
    </source>
</evidence>
<dbReference type="Pfam" id="PF01960">
    <property type="entry name" value="ArgJ"/>
    <property type="match status" value="1"/>
</dbReference>
<proteinExistence type="inferred from homology"/>
<dbReference type="InterPro" id="IPR002813">
    <property type="entry name" value="Arg_biosynth_ArgJ"/>
</dbReference>
<dbReference type="NCBIfam" id="NF003802">
    <property type="entry name" value="PRK05388.1"/>
    <property type="match status" value="1"/>
</dbReference>
<dbReference type="SUPFAM" id="SSF56266">
    <property type="entry name" value="DmpA/ArgJ-like"/>
    <property type="match status" value="1"/>
</dbReference>
<feature type="binding site" evidence="10">
    <location>
        <position position="280"/>
    </location>
    <ligand>
        <name>substrate</name>
    </ligand>
</feature>
<evidence type="ECO:0000256" key="4">
    <source>
        <dbReference type="ARBA" id="ARBA00022571"/>
    </source>
</evidence>
<comment type="similarity">
    <text evidence="1 10">Belongs to the ArgJ family.</text>
</comment>
<comment type="catalytic activity">
    <reaction evidence="10">
        <text>N(2)-acetyl-L-ornithine + L-glutamate = N-acetyl-L-glutamate + L-ornithine</text>
        <dbReference type="Rhea" id="RHEA:15349"/>
        <dbReference type="ChEBI" id="CHEBI:29985"/>
        <dbReference type="ChEBI" id="CHEBI:44337"/>
        <dbReference type="ChEBI" id="CHEBI:46911"/>
        <dbReference type="ChEBI" id="CHEBI:57805"/>
        <dbReference type="EC" id="2.3.1.35"/>
    </reaction>
</comment>
<comment type="pathway">
    <text evidence="10">Amino-acid biosynthesis; L-arginine biosynthesis; L-ornithine and N-acetyl-L-glutamate from L-glutamate and N(2)-acetyl-L-ornithine (cyclic): step 1/1.</text>
</comment>
<evidence type="ECO:0000256" key="7">
    <source>
        <dbReference type="ARBA" id="ARBA00022813"/>
    </source>
</evidence>
<dbReference type="GO" id="GO:0004358">
    <property type="term" value="F:L-glutamate N-acetyltransferase activity, acting on acetyl-L-ornithine as donor"/>
    <property type="evidence" value="ECO:0007669"/>
    <property type="project" value="UniProtKB-UniRule"/>
</dbReference>
<evidence type="ECO:0000256" key="10">
    <source>
        <dbReference type="HAMAP-Rule" id="MF_01106"/>
    </source>
</evidence>
<dbReference type="Gene3D" id="3.60.70.12">
    <property type="entry name" value="L-amino peptidase D-ALA esterase/amidase"/>
    <property type="match status" value="1"/>
</dbReference>
<dbReference type="EMBL" id="CP045032">
    <property type="protein sequence ID" value="QFQ02243.1"/>
    <property type="molecule type" value="Genomic_DNA"/>
</dbReference>